<evidence type="ECO:0000256" key="3">
    <source>
        <dbReference type="ARBA" id="ARBA00023004"/>
    </source>
</evidence>
<keyword evidence="4" id="KW-0411">Iron-sulfur</keyword>
<keyword evidence="1" id="KW-0004">4Fe-4S</keyword>
<feature type="non-terminal residue" evidence="6">
    <location>
        <position position="136"/>
    </location>
</feature>
<keyword evidence="3" id="KW-0408">Iron</keyword>
<dbReference type="PANTHER" id="PTHR43105:SF10">
    <property type="entry name" value="NADH-QUINONE OXIDOREDUCTASE SUBUNIT G"/>
    <property type="match status" value="1"/>
</dbReference>
<reference evidence="6 7" key="2">
    <citation type="submission" date="2019-09" db="EMBL/GenBank/DDBJ databases">
        <authorList>
            <person name="Jin C."/>
        </authorList>
    </citation>
    <scope>NUCLEOTIDE SEQUENCE [LARGE SCALE GENOMIC DNA]</scope>
    <source>
        <strain evidence="6 7">AN110305</strain>
    </source>
</reference>
<dbReference type="InterPro" id="IPR050123">
    <property type="entry name" value="Prok_molybdopt-oxidoreductase"/>
</dbReference>
<evidence type="ECO:0000313" key="6">
    <source>
        <dbReference type="EMBL" id="KAA2264355.1"/>
    </source>
</evidence>
<protein>
    <submittedName>
        <fullName evidence="6">Molybdopterin-dependent oxidoreductase</fullName>
    </submittedName>
</protein>
<dbReference type="InterPro" id="IPR006656">
    <property type="entry name" value="Mopterin_OxRdtase"/>
</dbReference>
<evidence type="ECO:0000259" key="5">
    <source>
        <dbReference type="SMART" id="SM00926"/>
    </source>
</evidence>
<dbReference type="PANTHER" id="PTHR43105">
    <property type="entry name" value="RESPIRATORY NITRATE REDUCTASE"/>
    <property type="match status" value="1"/>
</dbReference>
<dbReference type="Pfam" id="PF00384">
    <property type="entry name" value="Molybdopterin"/>
    <property type="match status" value="1"/>
</dbReference>
<keyword evidence="2" id="KW-0479">Metal-binding</keyword>
<dbReference type="GO" id="GO:0003954">
    <property type="term" value="F:NADH dehydrogenase activity"/>
    <property type="evidence" value="ECO:0007669"/>
    <property type="project" value="TreeGrafter"/>
</dbReference>
<keyword evidence="7" id="KW-1185">Reference proteome</keyword>
<dbReference type="EMBL" id="VUOB01000011">
    <property type="protein sequence ID" value="KAA2264355.1"/>
    <property type="molecule type" value="Genomic_DNA"/>
</dbReference>
<dbReference type="OrthoDB" id="7376058at2"/>
<gene>
    <name evidence="6" type="ORF">F0L68_07630</name>
</gene>
<comment type="caution">
    <text evidence="6">The sequence shown here is derived from an EMBL/GenBank/DDBJ whole genome shotgun (WGS) entry which is preliminary data.</text>
</comment>
<evidence type="ECO:0000256" key="4">
    <source>
        <dbReference type="ARBA" id="ARBA00023014"/>
    </source>
</evidence>
<accession>A0A5B2XMI0</accession>
<reference evidence="6 7" key="1">
    <citation type="submission" date="2019-09" db="EMBL/GenBank/DDBJ databases">
        <title>Goodfellowia gen. nov., a new genus of the Pseudonocardineae related to Actinoalloteichus, containing Goodfellowia coeruleoviolacea gen. nov., comb. nov. gen. nov., comb. nov.</title>
        <authorList>
            <person name="Labeda D."/>
        </authorList>
    </citation>
    <scope>NUCLEOTIDE SEQUENCE [LARGE SCALE GENOMIC DNA]</scope>
    <source>
        <strain evidence="6 7">AN110305</strain>
    </source>
</reference>
<proteinExistence type="predicted"/>
<dbReference type="InterPro" id="IPR006963">
    <property type="entry name" value="Mopterin_OxRdtase_4Fe-4S_dom"/>
</dbReference>
<dbReference type="SUPFAM" id="SSF53706">
    <property type="entry name" value="Formate dehydrogenase/DMSO reductase, domains 1-3"/>
    <property type="match status" value="1"/>
</dbReference>
<dbReference type="GO" id="GO:0051539">
    <property type="term" value="F:4 iron, 4 sulfur cluster binding"/>
    <property type="evidence" value="ECO:0007669"/>
    <property type="project" value="UniProtKB-KW"/>
</dbReference>
<sequence length="136" mass="14598">MATPAHTTAGQATPTHCPYCALQCGMSVSRELEVSPRDFPTSRGGLCQKGWTSAEVLSSPGRLTTPLLRERRDEPLRPVSWDVALDFVAGRLARLRVEHGPDSVAVFGGGGLTNEKAYVLGKFARVALGTAQIDYN</sequence>
<dbReference type="Gene3D" id="3.40.50.740">
    <property type="match status" value="1"/>
</dbReference>
<dbReference type="AlphaFoldDB" id="A0A5B2XMI0"/>
<evidence type="ECO:0000256" key="1">
    <source>
        <dbReference type="ARBA" id="ARBA00022485"/>
    </source>
</evidence>
<dbReference type="GO" id="GO:0022904">
    <property type="term" value="P:respiratory electron transport chain"/>
    <property type="evidence" value="ECO:0007669"/>
    <property type="project" value="TreeGrafter"/>
</dbReference>
<dbReference type="Gene3D" id="2.20.25.90">
    <property type="entry name" value="ADC-like domains"/>
    <property type="match status" value="1"/>
</dbReference>
<organism evidence="6 7">
    <name type="scientific">Solihabitans fulvus</name>
    <dbReference type="NCBI Taxonomy" id="1892852"/>
    <lineage>
        <taxon>Bacteria</taxon>
        <taxon>Bacillati</taxon>
        <taxon>Actinomycetota</taxon>
        <taxon>Actinomycetes</taxon>
        <taxon>Pseudonocardiales</taxon>
        <taxon>Pseudonocardiaceae</taxon>
        <taxon>Solihabitans</taxon>
    </lineage>
</organism>
<dbReference type="GO" id="GO:0016020">
    <property type="term" value="C:membrane"/>
    <property type="evidence" value="ECO:0007669"/>
    <property type="project" value="TreeGrafter"/>
</dbReference>
<name>A0A5B2XMI0_9PSEU</name>
<dbReference type="SMART" id="SM00926">
    <property type="entry name" value="Molybdop_Fe4S4"/>
    <property type="match status" value="1"/>
</dbReference>
<dbReference type="GO" id="GO:0046872">
    <property type="term" value="F:metal ion binding"/>
    <property type="evidence" value="ECO:0007669"/>
    <property type="project" value="UniProtKB-KW"/>
</dbReference>
<dbReference type="RefSeq" id="WP_149848838.1">
    <property type="nucleotide sequence ID" value="NZ_VUOB01000011.1"/>
</dbReference>
<feature type="domain" description="4Fe-4S Mo/W bis-MGD-type" evidence="5">
    <location>
        <begin position="10"/>
        <end position="59"/>
    </location>
</feature>
<evidence type="ECO:0000256" key="2">
    <source>
        <dbReference type="ARBA" id="ARBA00022723"/>
    </source>
</evidence>
<dbReference type="Proteomes" id="UP000323454">
    <property type="component" value="Unassembled WGS sequence"/>
</dbReference>
<dbReference type="Pfam" id="PF04879">
    <property type="entry name" value="Molybdop_Fe4S4"/>
    <property type="match status" value="1"/>
</dbReference>
<evidence type="ECO:0000313" key="7">
    <source>
        <dbReference type="Proteomes" id="UP000323454"/>
    </source>
</evidence>